<accession>A0A8H8RFN6</accession>
<evidence type="ECO:0000313" key="8">
    <source>
        <dbReference type="EMBL" id="TVY33389.1"/>
    </source>
</evidence>
<keyword evidence="4 6" id="KW-0472">Membrane</keyword>
<dbReference type="Proteomes" id="UP000462212">
    <property type="component" value="Unassembled WGS sequence"/>
</dbReference>
<evidence type="ECO:0000256" key="2">
    <source>
        <dbReference type="ARBA" id="ARBA00022692"/>
    </source>
</evidence>
<dbReference type="InterPro" id="IPR049326">
    <property type="entry name" value="Rhodopsin_dom_fungi"/>
</dbReference>
<evidence type="ECO:0000259" key="7">
    <source>
        <dbReference type="Pfam" id="PF20684"/>
    </source>
</evidence>
<dbReference type="Pfam" id="PF20684">
    <property type="entry name" value="Fung_rhodopsin"/>
    <property type="match status" value="1"/>
</dbReference>
<feature type="transmembrane region" description="Helical" evidence="6">
    <location>
        <begin position="25"/>
        <end position="46"/>
    </location>
</feature>
<evidence type="ECO:0000256" key="5">
    <source>
        <dbReference type="ARBA" id="ARBA00038359"/>
    </source>
</evidence>
<dbReference type="InterPro" id="IPR052337">
    <property type="entry name" value="SAT4-like"/>
</dbReference>
<organism evidence="8 9">
    <name type="scientific">Lachnellula subtilissima</name>
    <dbReference type="NCBI Taxonomy" id="602034"/>
    <lineage>
        <taxon>Eukaryota</taxon>
        <taxon>Fungi</taxon>
        <taxon>Dikarya</taxon>
        <taxon>Ascomycota</taxon>
        <taxon>Pezizomycotina</taxon>
        <taxon>Leotiomycetes</taxon>
        <taxon>Helotiales</taxon>
        <taxon>Lachnaceae</taxon>
        <taxon>Lachnellula</taxon>
    </lineage>
</organism>
<dbReference type="GO" id="GO:0016020">
    <property type="term" value="C:membrane"/>
    <property type="evidence" value="ECO:0007669"/>
    <property type="project" value="UniProtKB-SubCell"/>
</dbReference>
<keyword evidence="9" id="KW-1185">Reference proteome</keyword>
<evidence type="ECO:0000256" key="4">
    <source>
        <dbReference type="ARBA" id="ARBA00023136"/>
    </source>
</evidence>
<dbReference type="PANTHER" id="PTHR33048:SF96">
    <property type="entry name" value="INTEGRAL MEMBRANE PROTEIN"/>
    <property type="match status" value="1"/>
</dbReference>
<keyword evidence="2 6" id="KW-0812">Transmembrane</keyword>
<evidence type="ECO:0000313" key="9">
    <source>
        <dbReference type="Proteomes" id="UP000462212"/>
    </source>
</evidence>
<proteinExistence type="inferred from homology"/>
<comment type="caution">
    <text evidence="8">The sequence shown here is derived from an EMBL/GenBank/DDBJ whole genome shotgun (WGS) entry which is preliminary data.</text>
</comment>
<protein>
    <recommendedName>
        <fullName evidence="7">Rhodopsin domain-containing protein</fullName>
    </recommendedName>
</protein>
<evidence type="ECO:0000256" key="3">
    <source>
        <dbReference type="ARBA" id="ARBA00022989"/>
    </source>
</evidence>
<name>A0A8H8RFN6_9HELO</name>
<evidence type="ECO:0000256" key="1">
    <source>
        <dbReference type="ARBA" id="ARBA00004141"/>
    </source>
</evidence>
<dbReference type="PANTHER" id="PTHR33048">
    <property type="entry name" value="PTH11-LIKE INTEGRAL MEMBRANE PROTEIN (AFU_ORTHOLOGUE AFUA_5G11245)"/>
    <property type="match status" value="1"/>
</dbReference>
<reference evidence="8 9" key="1">
    <citation type="submission" date="2018-05" db="EMBL/GenBank/DDBJ databases">
        <title>Genome sequencing and assembly of the regulated plant pathogen Lachnellula willkommii and related sister species for the development of diagnostic species identification markers.</title>
        <authorList>
            <person name="Giroux E."/>
            <person name="Bilodeau G."/>
        </authorList>
    </citation>
    <scope>NUCLEOTIDE SEQUENCE [LARGE SCALE GENOMIC DNA]</scope>
    <source>
        <strain evidence="8 9">CBS 197.66</strain>
    </source>
</reference>
<evidence type="ECO:0000256" key="6">
    <source>
        <dbReference type="SAM" id="Phobius"/>
    </source>
</evidence>
<dbReference type="OrthoDB" id="3923077at2759"/>
<comment type="subcellular location">
    <subcellularLocation>
        <location evidence="1">Membrane</location>
        <topology evidence="1">Multi-pass membrane protein</topology>
    </subcellularLocation>
</comment>
<comment type="similarity">
    <text evidence="5">Belongs to the SAT4 family.</text>
</comment>
<feature type="transmembrane region" description="Helical" evidence="6">
    <location>
        <begin position="203"/>
        <end position="223"/>
    </location>
</feature>
<feature type="transmembrane region" description="Helical" evidence="6">
    <location>
        <begin position="152"/>
        <end position="173"/>
    </location>
</feature>
<gene>
    <name evidence="8" type="ORF">LSUB1_G008062</name>
</gene>
<sequence length="419" mass="47145">MPPPKISSPTDSFAMFTGVTRGAQVTGIAIMALSLTWISALLRLYVRTRILKFVGQEDWLMFATMVAPQRLLFETLADTHKILITLLCSLFLSAKQYGLGAHMKNIPPTDKESGFKIIFICELLYVVTTAVAKLSIGTYFLRLCSRKYQTRVVYSTLTIVMVFTTTYFFFLVFQCTPIDFFWTQFANSPGSCLRSPMLANVTYAHAVMSAITDWSFGILPIFFVRRMQMIPRTKFSVILILSLGFFASSATIVRIFYIRSLSQTKDYSWEAINLVKWSMVEPAIAITAANIATLRPLFNNFFFSTKLVDSKVADDESVVGESRLPHRHDRNNVSAKHYSPEFADMLGLSPTRSSVTTEITAGRRQRKASAWFSLVRTMSCGDGEQKEHRMELERVTDHRGGVEVLGGGIHTTTVITVDK</sequence>
<feature type="transmembrane region" description="Helical" evidence="6">
    <location>
        <begin position="235"/>
        <end position="257"/>
    </location>
</feature>
<feature type="transmembrane region" description="Helical" evidence="6">
    <location>
        <begin position="79"/>
        <end position="97"/>
    </location>
</feature>
<keyword evidence="3 6" id="KW-1133">Transmembrane helix</keyword>
<feature type="transmembrane region" description="Helical" evidence="6">
    <location>
        <begin position="117"/>
        <end position="140"/>
    </location>
</feature>
<feature type="domain" description="Rhodopsin" evidence="7">
    <location>
        <begin position="42"/>
        <end position="299"/>
    </location>
</feature>
<dbReference type="AlphaFoldDB" id="A0A8H8RFN6"/>
<dbReference type="EMBL" id="QGMJ01000810">
    <property type="protein sequence ID" value="TVY33389.1"/>
    <property type="molecule type" value="Genomic_DNA"/>
</dbReference>